<evidence type="ECO:0000313" key="1">
    <source>
        <dbReference type="EMBL" id="ATY30948.1"/>
    </source>
</evidence>
<evidence type="ECO:0000313" key="2">
    <source>
        <dbReference type="Proteomes" id="UP000229081"/>
    </source>
</evidence>
<evidence type="ECO:0008006" key="3">
    <source>
        <dbReference type="Google" id="ProtNLM"/>
    </source>
</evidence>
<dbReference type="KEGG" id="sphc:CVN68_02225"/>
<name>A0A2K8MAN3_9SPHN</name>
<dbReference type="EMBL" id="CP024923">
    <property type="protein sequence ID" value="ATY30948.1"/>
    <property type="molecule type" value="Genomic_DNA"/>
</dbReference>
<dbReference type="Proteomes" id="UP000229081">
    <property type="component" value="Chromosome"/>
</dbReference>
<proteinExistence type="predicted"/>
<gene>
    <name evidence="1" type="ORF">CVN68_02225</name>
</gene>
<organism evidence="1 2">
    <name type="scientific">Sphingomonas psychrotolerans</name>
    <dbReference type="NCBI Taxonomy" id="1327635"/>
    <lineage>
        <taxon>Bacteria</taxon>
        <taxon>Pseudomonadati</taxon>
        <taxon>Pseudomonadota</taxon>
        <taxon>Alphaproteobacteria</taxon>
        <taxon>Sphingomonadales</taxon>
        <taxon>Sphingomonadaceae</taxon>
        <taxon>Sphingomonas</taxon>
    </lineage>
</organism>
<protein>
    <recommendedName>
        <fullName evidence="3">WD40 repeat domain-containing protein</fullName>
    </recommendedName>
</protein>
<dbReference type="AlphaFoldDB" id="A0A2K8MAN3"/>
<dbReference type="OrthoDB" id="1849013at2"/>
<reference evidence="1 2" key="1">
    <citation type="submission" date="2017-11" db="EMBL/GenBank/DDBJ databases">
        <title>Complete genome sequence of Sphingomonas sp. Strain Cra20, a psychrotolerant potential plant growth promoting rhizobacteria.</title>
        <authorList>
            <person name="Luo Y."/>
        </authorList>
    </citation>
    <scope>NUCLEOTIDE SEQUENCE [LARGE SCALE GENOMIC DNA]</scope>
    <source>
        <strain evidence="1 2">Cra20</strain>
    </source>
</reference>
<dbReference type="RefSeq" id="WP_100280759.1">
    <property type="nucleotide sequence ID" value="NZ_CP024923.1"/>
</dbReference>
<accession>A0A2K8MAN3</accession>
<sequence length="186" mass="19976">MTGGVPSHLRSRFAYLDSLDPSGVLPDPWREVGVIHVGGLWHIGFADHTDLMLIISVSGRGLVDCATGTKIARDDREYFPALGSLEAEGIGALENQPIRIAGIHGGALSRFSSDGWSVDLHPLSWPNEVLFLSPPDQGKIWTPEGVEAQLWKLPPLASSLVAFGFSPTGKSLVVATSSDVRIFHRG</sequence>
<keyword evidence="2" id="KW-1185">Reference proteome</keyword>